<proteinExistence type="predicted"/>
<protein>
    <submittedName>
        <fullName evidence="1">Uncharacterized protein</fullName>
    </submittedName>
</protein>
<sequence length="167" mass="18875">MKSAEVLAALKKYHAATRSSTHAWIFMKELRLGTGWTHINGINPEQRIDAWVLHSWPSSGFISVSYEVKVTRRDFKREIAKPEKRAGALRVSNYLYFAVPERLVEPEEVPEEVGLVYVTEKGDVVIAKEAPWNKRDDNPTWALVASLCRSLLRGRQPVLMDGGEGAQ</sequence>
<dbReference type="EMBL" id="LAZR01019240">
    <property type="protein sequence ID" value="KKL93254.1"/>
    <property type="molecule type" value="Genomic_DNA"/>
</dbReference>
<accession>A0A0F9G3I9</accession>
<dbReference type="AlphaFoldDB" id="A0A0F9G3I9"/>
<name>A0A0F9G3I9_9ZZZZ</name>
<comment type="caution">
    <text evidence="1">The sequence shown here is derived from an EMBL/GenBank/DDBJ whole genome shotgun (WGS) entry which is preliminary data.</text>
</comment>
<gene>
    <name evidence="1" type="ORF">LCGC14_1876520</name>
</gene>
<evidence type="ECO:0000313" key="1">
    <source>
        <dbReference type="EMBL" id="KKL93254.1"/>
    </source>
</evidence>
<reference evidence="1" key="1">
    <citation type="journal article" date="2015" name="Nature">
        <title>Complex archaea that bridge the gap between prokaryotes and eukaryotes.</title>
        <authorList>
            <person name="Spang A."/>
            <person name="Saw J.H."/>
            <person name="Jorgensen S.L."/>
            <person name="Zaremba-Niedzwiedzka K."/>
            <person name="Martijn J."/>
            <person name="Lind A.E."/>
            <person name="van Eijk R."/>
            <person name="Schleper C."/>
            <person name="Guy L."/>
            <person name="Ettema T.J."/>
        </authorList>
    </citation>
    <scope>NUCLEOTIDE SEQUENCE</scope>
</reference>
<organism evidence="1">
    <name type="scientific">marine sediment metagenome</name>
    <dbReference type="NCBI Taxonomy" id="412755"/>
    <lineage>
        <taxon>unclassified sequences</taxon>
        <taxon>metagenomes</taxon>
        <taxon>ecological metagenomes</taxon>
    </lineage>
</organism>